<dbReference type="EMBL" id="CACRUG010000006">
    <property type="protein sequence ID" value="VYT99700.1"/>
    <property type="molecule type" value="Genomic_DNA"/>
</dbReference>
<proteinExistence type="predicted"/>
<reference evidence="1" key="1">
    <citation type="submission" date="2019-11" db="EMBL/GenBank/DDBJ databases">
        <authorList>
            <person name="Feng L."/>
        </authorList>
    </citation>
    <scope>NUCLEOTIDE SEQUENCE</scope>
    <source>
        <strain evidence="1">VparvulaLFYP99</strain>
    </source>
</reference>
<protein>
    <submittedName>
        <fullName evidence="1">Uncharacterized protein</fullName>
    </submittedName>
</protein>
<organism evidence="1">
    <name type="scientific">Veillonella parvula</name>
    <name type="common">Staphylococcus parvulus</name>
    <dbReference type="NCBI Taxonomy" id="29466"/>
    <lineage>
        <taxon>Bacteria</taxon>
        <taxon>Bacillati</taxon>
        <taxon>Bacillota</taxon>
        <taxon>Negativicutes</taxon>
        <taxon>Veillonellales</taxon>
        <taxon>Veillonellaceae</taxon>
        <taxon>Veillonella</taxon>
    </lineage>
</organism>
<evidence type="ECO:0000313" key="1">
    <source>
        <dbReference type="EMBL" id="VYT99700.1"/>
    </source>
</evidence>
<accession>A0A6N3BCU2</accession>
<sequence length="52" mass="6045">MIDLEPIKQIKSPSLENVIIFALRCVNYMIINDKLNGFIVMDLAWKEVNTYS</sequence>
<name>A0A6N3BCU2_VEIPA</name>
<gene>
    <name evidence="1" type="ORF">VPLFYP99_01715</name>
</gene>
<dbReference type="AlphaFoldDB" id="A0A6N3BCU2"/>